<name>A0A6J5KWH2_9CAUD</name>
<accession>A0A6J5KWH2</accession>
<dbReference type="EMBL" id="LR796187">
    <property type="protein sequence ID" value="CAB4125575.1"/>
    <property type="molecule type" value="Genomic_DNA"/>
</dbReference>
<evidence type="ECO:0000313" key="1">
    <source>
        <dbReference type="EMBL" id="CAB4125575.1"/>
    </source>
</evidence>
<gene>
    <name evidence="2" type="ORF">UFOVP181_4</name>
    <name evidence="1" type="ORF">UFOVP57_160</name>
</gene>
<sequence length="66" mass="7605">MKISCYQWVSVISKFPYDGKNIWGDHEIAQKLGCTLSDYETAKGHDLITITFKDPKKATFFALKYL</sequence>
<protein>
    <submittedName>
        <fullName evidence="1">Uncharacterized protein</fullName>
    </submittedName>
</protein>
<evidence type="ECO:0000313" key="2">
    <source>
        <dbReference type="EMBL" id="CAB5208368.1"/>
    </source>
</evidence>
<organism evidence="1">
    <name type="scientific">uncultured Caudovirales phage</name>
    <dbReference type="NCBI Taxonomy" id="2100421"/>
    <lineage>
        <taxon>Viruses</taxon>
        <taxon>Duplodnaviria</taxon>
        <taxon>Heunggongvirae</taxon>
        <taxon>Uroviricota</taxon>
        <taxon>Caudoviricetes</taxon>
        <taxon>Peduoviridae</taxon>
        <taxon>Maltschvirus</taxon>
        <taxon>Maltschvirus maltsch</taxon>
    </lineage>
</organism>
<reference evidence="1" key="1">
    <citation type="submission" date="2020-04" db="EMBL/GenBank/DDBJ databases">
        <authorList>
            <person name="Chiriac C."/>
            <person name="Salcher M."/>
            <person name="Ghai R."/>
            <person name="Kavagutti S V."/>
        </authorList>
    </citation>
    <scope>NUCLEOTIDE SEQUENCE</scope>
</reference>
<proteinExistence type="predicted"/>
<dbReference type="EMBL" id="LR798231">
    <property type="protein sequence ID" value="CAB5208368.1"/>
    <property type="molecule type" value="Genomic_DNA"/>
</dbReference>